<protein>
    <submittedName>
        <fullName evidence="3">Uncharacterized protein</fullName>
    </submittedName>
</protein>
<evidence type="ECO:0000256" key="1">
    <source>
        <dbReference type="SAM" id="MobiDB-lite"/>
    </source>
</evidence>
<reference evidence="3 4" key="1">
    <citation type="submission" date="2020-09" db="EMBL/GenBank/DDBJ databases">
        <title>Diversity and distribution of actinomycetes associated with coral in the coast of Hainan.</title>
        <authorList>
            <person name="Li F."/>
        </authorList>
    </citation>
    <scope>NUCLEOTIDE SEQUENCE [LARGE SCALE GENOMIC DNA]</scope>
    <source>
        <strain evidence="3 4">HNM0947</strain>
    </source>
</reference>
<keyword evidence="2" id="KW-0812">Transmembrane</keyword>
<feature type="transmembrane region" description="Helical" evidence="2">
    <location>
        <begin position="421"/>
        <end position="440"/>
    </location>
</feature>
<comment type="caution">
    <text evidence="3">The sequence shown here is derived from an EMBL/GenBank/DDBJ whole genome shotgun (WGS) entry which is preliminary data.</text>
</comment>
<dbReference type="EMBL" id="JADBGI010000015">
    <property type="protein sequence ID" value="MBE3000505.1"/>
    <property type="molecule type" value="Genomic_DNA"/>
</dbReference>
<keyword evidence="4" id="KW-1185">Reference proteome</keyword>
<keyword evidence="2" id="KW-0472">Membrane</keyword>
<sequence length="523" mass="55813">MNHWMDHTQNRRIRELQDDVAAAHASAAHARKQLRSEVSHLRGSIEERLNRVSATLDAFVELSDLRMDLALYTDAARVRQRVLQLLDGLPAPGAALPDVPGYWLAPASEALTALLEGDPARARERFDEADRRDALRSRTFAALATVLTDPGEARALGAARVGELLPHLPVPDHEVTRSERTLWLLAADGAFGEDARTALRLSTLAHWKELEAEQPAPELVDASKADRRGRSAAKGASALVERRSRAARALGELRERTELLGALGSEDLPEGAVEPGGPSAEMVRETLRLLVEEGSAEEAPLLARAVELRQVVELSGDSGPPPARWDDPVGTVAALASEDVAAGEAPAHRRGFALALQTEGVLRRAGELHDRVREPVPDEGNVSVAGVRVAFTSAGPNAGDLRRARDRLQERAKDDGDGASLLTFAVLCGMVALFCVLAAAGAQDGAGLWLLALLSGGGAVALGVAHTNRGTADTSVVETQMVRVRSRAEEAARAWGRQLQGSEELVARAEEDAAAVREALSRV</sequence>
<accession>A0ABR9P9I3</accession>
<keyword evidence="2" id="KW-1133">Transmembrane helix</keyword>
<evidence type="ECO:0000313" key="3">
    <source>
        <dbReference type="EMBL" id="MBE3000505.1"/>
    </source>
</evidence>
<feature type="transmembrane region" description="Helical" evidence="2">
    <location>
        <begin position="446"/>
        <end position="465"/>
    </location>
</feature>
<evidence type="ECO:0000256" key="2">
    <source>
        <dbReference type="SAM" id="Phobius"/>
    </source>
</evidence>
<evidence type="ECO:0000313" key="4">
    <source>
        <dbReference type="Proteomes" id="UP000806528"/>
    </source>
</evidence>
<proteinExistence type="predicted"/>
<dbReference type="RefSeq" id="WP_193123108.1">
    <property type="nucleotide sequence ID" value="NZ_JADBGI010000015.1"/>
</dbReference>
<feature type="region of interest" description="Disordered" evidence="1">
    <location>
        <begin position="217"/>
        <end position="238"/>
    </location>
</feature>
<organism evidence="3 4">
    <name type="scientific">Nocardiopsis coralli</name>
    <dbReference type="NCBI Taxonomy" id="2772213"/>
    <lineage>
        <taxon>Bacteria</taxon>
        <taxon>Bacillati</taxon>
        <taxon>Actinomycetota</taxon>
        <taxon>Actinomycetes</taxon>
        <taxon>Streptosporangiales</taxon>
        <taxon>Nocardiopsidaceae</taxon>
        <taxon>Nocardiopsis</taxon>
    </lineage>
</organism>
<dbReference type="Proteomes" id="UP000806528">
    <property type="component" value="Unassembled WGS sequence"/>
</dbReference>
<gene>
    <name evidence="3" type="ORF">IDM40_17610</name>
</gene>
<name>A0ABR9P9I3_9ACTN</name>